<proteinExistence type="predicted"/>
<dbReference type="SUPFAM" id="SSF141673">
    <property type="entry name" value="MOSC N-terminal domain-like"/>
    <property type="match status" value="1"/>
</dbReference>
<dbReference type="InterPro" id="IPR011037">
    <property type="entry name" value="Pyrv_Knase-like_insert_dom_sf"/>
</dbReference>
<dbReference type="Pfam" id="PF03473">
    <property type="entry name" value="MOSC"/>
    <property type="match status" value="1"/>
</dbReference>
<organism evidence="2 3">
    <name type="scientific">Pseudomonas abietaniphila</name>
    <dbReference type="NCBI Taxonomy" id="89065"/>
    <lineage>
        <taxon>Bacteria</taxon>
        <taxon>Pseudomonadati</taxon>
        <taxon>Pseudomonadota</taxon>
        <taxon>Gammaproteobacteria</taxon>
        <taxon>Pseudomonadales</taxon>
        <taxon>Pseudomonadaceae</taxon>
        <taxon>Pseudomonas</taxon>
    </lineage>
</organism>
<dbReference type="SUPFAM" id="SSF50800">
    <property type="entry name" value="PK beta-barrel domain-like"/>
    <property type="match status" value="1"/>
</dbReference>
<dbReference type="PANTHER" id="PTHR14237">
    <property type="entry name" value="MOLYBDOPTERIN COFACTOR SULFURASE MOSC"/>
    <property type="match status" value="1"/>
</dbReference>
<dbReference type="InterPro" id="IPR005302">
    <property type="entry name" value="MoCF_Sase_C"/>
</dbReference>
<accession>A0A1G7S5A6</accession>
<dbReference type="AlphaFoldDB" id="A0A1G7S5A6"/>
<name>A0A1G7S5A6_9PSED</name>
<dbReference type="OrthoDB" id="581532at2"/>
<dbReference type="Pfam" id="PF03476">
    <property type="entry name" value="MOSC_N"/>
    <property type="match status" value="1"/>
</dbReference>
<dbReference type="PROSITE" id="PS51340">
    <property type="entry name" value="MOSC"/>
    <property type="match status" value="1"/>
</dbReference>
<evidence type="ECO:0000259" key="1">
    <source>
        <dbReference type="PROSITE" id="PS51340"/>
    </source>
</evidence>
<dbReference type="Proteomes" id="UP000182894">
    <property type="component" value="Unassembled WGS sequence"/>
</dbReference>
<evidence type="ECO:0000313" key="2">
    <source>
        <dbReference type="EMBL" id="SDG17360.1"/>
    </source>
</evidence>
<dbReference type="InterPro" id="IPR005303">
    <property type="entry name" value="MOCOS_middle"/>
</dbReference>
<protein>
    <recommendedName>
        <fullName evidence="1">MOSC domain-containing protein</fullName>
    </recommendedName>
</protein>
<reference evidence="3" key="1">
    <citation type="submission" date="2016-10" db="EMBL/GenBank/DDBJ databases">
        <authorList>
            <person name="Varghese N."/>
            <person name="Submissions S."/>
        </authorList>
    </citation>
    <scope>NUCLEOTIDE SEQUENCE [LARGE SCALE GENOMIC DNA]</scope>
    <source>
        <strain evidence="3">ATCC 700689</strain>
    </source>
</reference>
<keyword evidence="3" id="KW-1185">Reference proteome</keyword>
<dbReference type="RefSeq" id="WP_074749663.1">
    <property type="nucleotide sequence ID" value="NZ_FNCO01000001.1"/>
</dbReference>
<dbReference type="STRING" id="89065.SAMN05216605_101335"/>
<dbReference type="EMBL" id="FNCO01000001">
    <property type="protein sequence ID" value="SDG17360.1"/>
    <property type="molecule type" value="Genomic_DNA"/>
</dbReference>
<sequence length="269" mass="29995">MMHLSALYRYPLKSCKAEPLQQASFDALGLTGDRRWMLVDESNGRFFTQRALPQMSQLSVLWNGRGGVTLSAPGVEGLDVPLPEDLEANLRGVTVWRDTLRVPDAGDEAARWVSEFIGKPTRMVHIPQERARWLPSGYGTVEDKVGFADGFPLLLIGQASLDDLSAKIGRSQEMLRFRPNLVVEGAEAFAEDGWKRIRIGDVEFRLLKGCSRCILTTIDPATGERSEDREPLSTLKTYREKEGEVWFGQNMVNDGPGVVEVGMEVEVLE</sequence>
<gene>
    <name evidence="2" type="ORF">SAMN05216605_101335</name>
</gene>
<dbReference type="PANTHER" id="PTHR14237:SF19">
    <property type="entry name" value="MITOCHONDRIAL AMIDOXIME REDUCING COMPONENT 1"/>
    <property type="match status" value="1"/>
</dbReference>
<dbReference type="GO" id="GO:0003824">
    <property type="term" value="F:catalytic activity"/>
    <property type="evidence" value="ECO:0007669"/>
    <property type="project" value="InterPro"/>
</dbReference>
<evidence type="ECO:0000313" key="3">
    <source>
        <dbReference type="Proteomes" id="UP000182894"/>
    </source>
</evidence>
<dbReference type="GO" id="GO:0030170">
    <property type="term" value="F:pyridoxal phosphate binding"/>
    <property type="evidence" value="ECO:0007669"/>
    <property type="project" value="InterPro"/>
</dbReference>
<feature type="domain" description="MOSC" evidence="1">
    <location>
        <begin position="126"/>
        <end position="268"/>
    </location>
</feature>
<dbReference type="GO" id="GO:0030151">
    <property type="term" value="F:molybdenum ion binding"/>
    <property type="evidence" value="ECO:0007669"/>
    <property type="project" value="InterPro"/>
</dbReference>